<gene>
    <name evidence="2" type="ORF">N0V91_004519</name>
</gene>
<comment type="caution">
    <text evidence="2">The sequence shown here is derived from an EMBL/GenBank/DDBJ whole genome shotgun (WGS) entry which is preliminary data.</text>
</comment>
<organism evidence="2 3">
    <name type="scientific">Didymella pomorum</name>
    <dbReference type="NCBI Taxonomy" id="749634"/>
    <lineage>
        <taxon>Eukaryota</taxon>
        <taxon>Fungi</taxon>
        <taxon>Dikarya</taxon>
        <taxon>Ascomycota</taxon>
        <taxon>Pezizomycotina</taxon>
        <taxon>Dothideomycetes</taxon>
        <taxon>Pleosporomycetidae</taxon>
        <taxon>Pleosporales</taxon>
        <taxon>Pleosporineae</taxon>
        <taxon>Didymellaceae</taxon>
        <taxon>Didymella</taxon>
    </lineage>
</organism>
<feature type="signal peptide" evidence="1">
    <location>
        <begin position="1"/>
        <end position="22"/>
    </location>
</feature>
<name>A0A9W8ZGC1_9PLEO</name>
<evidence type="ECO:0000313" key="3">
    <source>
        <dbReference type="Proteomes" id="UP001140510"/>
    </source>
</evidence>
<keyword evidence="1" id="KW-0732">Signal</keyword>
<evidence type="ECO:0000313" key="2">
    <source>
        <dbReference type="EMBL" id="KAJ4406576.1"/>
    </source>
</evidence>
<dbReference type="AlphaFoldDB" id="A0A9W8ZGC1"/>
<protein>
    <submittedName>
        <fullName evidence="2">Uncharacterized protein</fullName>
    </submittedName>
</protein>
<reference evidence="2" key="1">
    <citation type="submission" date="2022-10" db="EMBL/GenBank/DDBJ databases">
        <title>Tapping the CABI collections for fungal endophytes: first genome assemblies for Collariella, Neodidymelliopsis, Ascochyta clinopodiicola, Didymella pomorum, Didymosphaeria variabile, Neocosmospora piperis and Neocucurbitaria cava.</title>
        <authorList>
            <person name="Hill R."/>
        </authorList>
    </citation>
    <scope>NUCLEOTIDE SEQUENCE</scope>
    <source>
        <strain evidence="2">IMI 355091</strain>
    </source>
</reference>
<feature type="chain" id="PRO_5040751330" evidence="1">
    <location>
        <begin position="23"/>
        <end position="66"/>
    </location>
</feature>
<proteinExistence type="predicted"/>
<evidence type="ECO:0000256" key="1">
    <source>
        <dbReference type="SAM" id="SignalP"/>
    </source>
</evidence>
<dbReference type="Proteomes" id="UP001140510">
    <property type="component" value="Unassembled WGS sequence"/>
</dbReference>
<accession>A0A9W8ZGC1</accession>
<keyword evidence="3" id="KW-1185">Reference proteome</keyword>
<sequence length="66" mass="6714">MPTKSILSIFAITLMVLAPIAAAGGPSPKYDPHNGCGNVAAAGEVVRKDTAKFANDEGGKEVAKSE</sequence>
<dbReference type="EMBL" id="JAPEVA010000026">
    <property type="protein sequence ID" value="KAJ4406576.1"/>
    <property type="molecule type" value="Genomic_DNA"/>
</dbReference>